<organism evidence="3 4">
    <name type="scientific">Tuber magnatum</name>
    <name type="common">white Piedmont truffle</name>
    <dbReference type="NCBI Taxonomy" id="42249"/>
    <lineage>
        <taxon>Eukaryota</taxon>
        <taxon>Fungi</taxon>
        <taxon>Dikarya</taxon>
        <taxon>Ascomycota</taxon>
        <taxon>Pezizomycotina</taxon>
        <taxon>Pezizomycetes</taxon>
        <taxon>Pezizales</taxon>
        <taxon>Tuberaceae</taxon>
        <taxon>Tuber</taxon>
    </lineage>
</organism>
<dbReference type="EMBL" id="PYWC01000071">
    <property type="protein sequence ID" value="PWW73916.1"/>
    <property type="molecule type" value="Genomic_DNA"/>
</dbReference>
<dbReference type="OrthoDB" id="202825at2759"/>
<dbReference type="GO" id="GO:0000932">
    <property type="term" value="C:P-body"/>
    <property type="evidence" value="ECO:0007669"/>
    <property type="project" value="TreeGrafter"/>
</dbReference>
<sequence length="715" mass="79307">MHILVVNDDGPPSQKSSPYTHSLIHELQKSGVIVSVAHFVGKEIVPTYFRPGALFTDDGNTHHRPCRDGGEEWILVDGMPAGCARIGLNHYFKEKGPIDMVVSGPNYGSNSTALYSLSSRTIGGAMEGAVCGKHSIALSHDYHDEDHGPAIICGASRMSVRLIKYFHANWTPGVDLYTINVLLLEGMDKPETKILYTHILQNHWAMGSSFEETEDGEDGKLDTGERDAEIRGDAGGKHQHKHVGWKHKKFLWVPKFADVDRSIEESEPGNDGWAITKGYLSITPLKANLMHNDGLVERELKLLEEKPPCWAVVEYEDPYVQPKIQAALKKCIPRIKLAGNLTGVPSENCGKIVHWSAYESIDFESVLRRPDSVICCSYIIRKALIRKHYLTQTICQHVTKHPESSLSKAFPLACDFELDYAEFLDEALIEAYELRESLSANEEKSESNRQWWILKPGMSDRGQGIRLFSTEEELTAIFESFGGDEDSDEEAEENSEARGGKKKDTSIVTSQLRHFIAQEYIHPPLLIGNHKFHIRAYVLSVGGLKVYVYKPMLALFAAKQYSAPWEDSQDLTGHLTNTCLQSGEHGGNVRLFWDMHTFLPGGTQALEQVWESLCGIVGETFEAAATGQRVHFQTLPNAFEIFGLDFMVDADMKVYLLEVNSYPDFGQTGDKLSGLIEGLFEAVAEVAVKPFIGAPGAGGGVGDLVKVLDIGLGSW</sequence>
<feature type="compositionally biased region" description="Basic and acidic residues" evidence="1">
    <location>
        <begin position="495"/>
        <end position="505"/>
    </location>
</feature>
<dbReference type="Proteomes" id="UP000246991">
    <property type="component" value="Unassembled WGS sequence"/>
</dbReference>
<dbReference type="Gene3D" id="3.30.470.20">
    <property type="entry name" value="ATP-grasp fold, B domain"/>
    <property type="match status" value="1"/>
</dbReference>
<protein>
    <submittedName>
        <fullName evidence="3">TTL-domain-containing protein</fullName>
    </submittedName>
</protein>
<dbReference type="InterPro" id="IPR036523">
    <property type="entry name" value="SurE-like_sf"/>
</dbReference>
<dbReference type="GO" id="GO:0016787">
    <property type="term" value="F:hydrolase activity"/>
    <property type="evidence" value="ECO:0007669"/>
    <property type="project" value="InterPro"/>
</dbReference>
<keyword evidence="4" id="KW-1185">Reference proteome</keyword>
<dbReference type="Pfam" id="PF01975">
    <property type="entry name" value="SurE"/>
    <property type="match status" value="1"/>
</dbReference>
<dbReference type="SUPFAM" id="SSF56059">
    <property type="entry name" value="Glutathione synthetase ATP-binding domain-like"/>
    <property type="match status" value="1"/>
</dbReference>
<dbReference type="PROSITE" id="PS51221">
    <property type="entry name" value="TTL"/>
    <property type="match status" value="1"/>
</dbReference>
<evidence type="ECO:0000313" key="4">
    <source>
        <dbReference type="Proteomes" id="UP000246991"/>
    </source>
</evidence>
<evidence type="ECO:0000313" key="3">
    <source>
        <dbReference type="EMBL" id="PWW73916.1"/>
    </source>
</evidence>
<feature type="domain" description="Survival protein SurE-like phosphatase/nucleotidase" evidence="2">
    <location>
        <begin position="3"/>
        <end position="205"/>
    </location>
</feature>
<dbReference type="STRING" id="42249.A0A317SK94"/>
<feature type="region of interest" description="Disordered" evidence="1">
    <location>
        <begin position="480"/>
        <end position="505"/>
    </location>
</feature>
<feature type="compositionally biased region" description="Acidic residues" evidence="1">
    <location>
        <begin position="482"/>
        <end position="494"/>
    </location>
</feature>
<reference evidence="3 4" key="1">
    <citation type="submission" date="2018-03" db="EMBL/GenBank/DDBJ databases">
        <title>Genomes of Pezizomycetes fungi and the evolution of truffles.</title>
        <authorList>
            <person name="Murat C."/>
            <person name="Payen T."/>
            <person name="Noel B."/>
            <person name="Kuo A."/>
            <person name="Martin F.M."/>
        </authorList>
    </citation>
    <scope>NUCLEOTIDE SEQUENCE [LARGE SCALE GENOMIC DNA]</scope>
    <source>
        <strain evidence="3">091103-1</strain>
    </source>
</reference>
<proteinExistence type="predicted"/>
<evidence type="ECO:0000259" key="2">
    <source>
        <dbReference type="Pfam" id="PF01975"/>
    </source>
</evidence>
<gene>
    <name evidence="3" type="ORF">C7212DRAFT_359116</name>
</gene>
<dbReference type="PANTHER" id="PTHR47551">
    <property type="entry name" value="TUBULIN--TYROSINE LIGASE PBY1-RELATED"/>
    <property type="match status" value="1"/>
</dbReference>
<dbReference type="Gene3D" id="3.40.1210.10">
    <property type="entry name" value="Survival protein SurE-like phosphatase/nucleotidase"/>
    <property type="match status" value="1"/>
</dbReference>
<dbReference type="PANTHER" id="PTHR47551:SF1">
    <property type="entry name" value="TUBULIN--TYROSINE LIGASE PBY1-RELATED"/>
    <property type="match status" value="1"/>
</dbReference>
<dbReference type="InterPro" id="IPR004344">
    <property type="entry name" value="TTL/TTLL_fam"/>
</dbReference>
<name>A0A317SK94_9PEZI</name>
<accession>A0A317SK94</accession>
<dbReference type="Pfam" id="PF03133">
    <property type="entry name" value="TTL"/>
    <property type="match status" value="1"/>
</dbReference>
<dbReference type="SUPFAM" id="SSF64167">
    <property type="entry name" value="SurE-like"/>
    <property type="match status" value="1"/>
</dbReference>
<dbReference type="AlphaFoldDB" id="A0A317SK94"/>
<comment type="caution">
    <text evidence="3">The sequence shown here is derived from an EMBL/GenBank/DDBJ whole genome shotgun (WGS) entry which is preliminary data.</text>
</comment>
<evidence type="ECO:0000256" key="1">
    <source>
        <dbReference type="SAM" id="MobiDB-lite"/>
    </source>
</evidence>
<dbReference type="InterPro" id="IPR002828">
    <property type="entry name" value="SurE-like_Pase/nucleotidase"/>
</dbReference>
<dbReference type="InterPro" id="IPR027746">
    <property type="entry name" value="TTL"/>
</dbReference>